<evidence type="ECO:0000256" key="3">
    <source>
        <dbReference type="ARBA" id="ARBA00023268"/>
    </source>
</evidence>
<proteinExistence type="inferred from homology"/>
<dbReference type="SUPFAM" id="SSF55068">
    <property type="entry name" value="Peptide methionine sulfoxide reductase"/>
    <property type="match status" value="1"/>
</dbReference>
<dbReference type="FunFam" id="2.170.150.20:FF:000003">
    <property type="entry name" value="Peptide methionine sulfoxide reductase MsrB"/>
    <property type="match status" value="1"/>
</dbReference>
<protein>
    <recommendedName>
        <fullName evidence="1">peptide-methionine (S)-S-oxide reductase</fullName>
        <ecNumber evidence="1">1.8.4.11</ecNumber>
    </recommendedName>
</protein>
<organism evidence="7">
    <name type="scientific">bioreactor metagenome</name>
    <dbReference type="NCBI Taxonomy" id="1076179"/>
    <lineage>
        <taxon>unclassified sequences</taxon>
        <taxon>metagenomes</taxon>
        <taxon>ecological metagenomes</taxon>
    </lineage>
</organism>
<dbReference type="PANTHER" id="PTHR42799:SF2">
    <property type="entry name" value="MITOCHONDRIAL PEPTIDE METHIONINE SULFOXIDE REDUCTASE"/>
    <property type="match status" value="1"/>
</dbReference>
<evidence type="ECO:0000256" key="4">
    <source>
        <dbReference type="ARBA" id="ARBA00047806"/>
    </source>
</evidence>
<dbReference type="InterPro" id="IPR002579">
    <property type="entry name" value="Met_Sox_Rdtase_MsrB_dom"/>
</dbReference>
<evidence type="ECO:0000256" key="1">
    <source>
        <dbReference type="ARBA" id="ARBA00012502"/>
    </source>
</evidence>
<dbReference type="EC" id="1.8.4.11" evidence="1"/>
<dbReference type="GO" id="GO:0033743">
    <property type="term" value="F:peptide-methionine (R)-S-oxide reductase activity"/>
    <property type="evidence" value="ECO:0007669"/>
    <property type="project" value="InterPro"/>
</dbReference>
<dbReference type="NCBIfam" id="TIGR00401">
    <property type="entry name" value="msrA"/>
    <property type="match status" value="1"/>
</dbReference>
<keyword evidence="2" id="KW-0560">Oxidoreductase</keyword>
<dbReference type="Gene3D" id="3.30.1060.10">
    <property type="entry name" value="Peptide methionine sulphoxide reductase MsrA"/>
    <property type="match status" value="1"/>
</dbReference>
<dbReference type="Gene3D" id="2.170.150.20">
    <property type="entry name" value="Peptide methionine sulfoxide reductase"/>
    <property type="match status" value="1"/>
</dbReference>
<dbReference type="HAMAP" id="MF_01401">
    <property type="entry name" value="MsrA"/>
    <property type="match status" value="1"/>
</dbReference>
<dbReference type="EMBL" id="VSSQ01002122">
    <property type="protein sequence ID" value="MPM13459.1"/>
    <property type="molecule type" value="Genomic_DNA"/>
</dbReference>
<dbReference type="InterPro" id="IPR036509">
    <property type="entry name" value="Met_Sox_Rdtase_MsrA_sf"/>
</dbReference>
<evidence type="ECO:0000259" key="6">
    <source>
        <dbReference type="PROSITE" id="PS51790"/>
    </source>
</evidence>
<dbReference type="Pfam" id="PF01625">
    <property type="entry name" value="PMSR"/>
    <property type="match status" value="1"/>
</dbReference>
<dbReference type="SUPFAM" id="SSF51316">
    <property type="entry name" value="Mss4-like"/>
    <property type="match status" value="1"/>
</dbReference>
<name>A0A644XBF8_9ZZZZ</name>
<dbReference type="AlphaFoldDB" id="A0A644XBF8"/>
<keyword evidence="3" id="KW-0511">Multifunctional enzyme</keyword>
<dbReference type="HAMAP" id="MF_01400">
    <property type="entry name" value="MsrB"/>
    <property type="match status" value="1"/>
</dbReference>
<dbReference type="GO" id="GO:0008113">
    <property type="term" value="F:peptide-methionine (S)-S-oxide reductase activity"/>
    <property type="evidence" value="ECO:0007669"/>
    <property type="project" value="UniProtKB-EC"/>
</dbReference>
<dbReference type="InterPro" id="IPR050162">
    <property type="entry name" value="MsrA_MetSO_reductase"/>
</dbReference>
<sequence>MSIIYLAGGCFWGTEKYIASIRGVRSTTAGYANGTTINPSYKEVCHSNTGHAEAVKVVYDPEVLSLPFLLELFFDSIDPTSLNGQGGDVGTQYRTGIYYTDETDRPVIDDSIAKLRKRYRSPVVVEVKPLLNFSPAEEYHQKYLDKNPDGYCHIGKEKIEKAAKAVVDPGNYPAVKREKLRQNLSALQYEVTQNGATEPPFQNEYFSLTGPGIYVDITTGEPLFSSADKFESGCGWPSFSKPIDPNVVHYLRDNSLGMPRTEVKSRAGDAHLGHVFDDGPLDTGGLRYCINSASLRFVPKEEMESEGYGYLLALIK</sequence>
<dbReference type="PANTHER" id="PTHR42799">
    <property type="entry name" value="MITOCHONDRIAL PEPTIDE METHIONINE SULFOXIDE REDUCTASE"/>
    <property type="match status" value="1"/>
</dbReference>
<evidence type="ECO:0000313" key="7">
    <source>
        <dbReference type="EMBL" id="MPM13459.1"/>
    </source>
</evidence>
<accession>A0A644XBF8</accession>
<comment type="catalytic activity">
    <reaction evidence="4">
        <text>L-methionyl-[protein] + [thioredoxin]-disulfide + H2O = L-methionyl-(S)-S-oxide-[protein] + [thioredoxin]-dithiol</text>
        <dbReference type="Rhea" id="RHEA:14217"/>
        <dbReference type="Rhea" id="RHEA-COMP:10698"/>
        <dbReference type="Rhea" id="RHEA-COMP:10700"/>
        <dbReference type="Rhea" id="RHEA-COMP:12313"/>
        <dbReference type="Rhea" id="RHEA-COMP:12315"/>
        <dbReference type="ChEBI" id="CHEBI:15377"/>
        <dbReference type="ChEBI" id="CHEBI:16044"/>
        <dbReference type="ChEBI" id="CHEBI:29950"/>
        <dbReference type="ChEBI" id="CHEBI:44120"/>
        <dbReference type="ChEBI" id="CHEBI:50058"/>
        <dbReference type="EC" id="1.8.4.11"/>
    </reaction>
</comment>
<dbReference type="PROSITE" id="PS51790">
    <property type="entry name" value="MSRB"/>
    <property type="match status" value="1"/>
</dbReference>
<evidence type="ECO:0000256" key="2">
    <source>
        <dbReference type="ARBA" id="ARBA00023002"/>
    </source>
</evidence>
<dbReference type="InterPro" id="IPR011057">
    <property type="entry name" value="Mss4-like_sf"/>
</dbReference>
<dbReference type="NCBIfam" id="TIGR00357">
    <property type="entry name" value="peptide-methionine (R)-S-oxide reductase MsrB"/>
    <property type="match status" value="1"/>
</dbReference>
<gene>
    <name evidence="7" type="primary">msrAB_7</name>
    <name evidence="7" type="ORF">SDC9_59816</name>
</gene>
<dbReference type="GO" id="GO:0034599">
    <property type="term" value="P:cellular response to oxidative stress"/>
    <property type="evidence" value="ECO:0007669"/>
    <property type="project" value="TreeGrafter"/>
</dbReference>
<feature type="domain" description="MsrB" evidence="6">
    <location>
        <begin position="177"/>
        <end position="300"/>
    </location>
</feature>
<comment type="caution">
    <text evidence="7">The sequence shown here is derived from an EMBL/GenBank/DDBJ whole genome shotgun (WGS) entry which is preliminary data.</text>
</comment>
<dbReference type="GO" id="GO:0005737">
    <property type="term" value="C:cytoplasm"/>
    <property type="evidence" value="ECO:0007669"/>
    <property type="project" value="TreeGrafter"/>
</dbReference>
<comment type="catalytic activity">
    <reaction evidence="5">
        <text>[thioredoxin]-disulfide + L-methionine + H2O = L-methionine (S)-S-oxide + [thioredoxin]-dithiol</text>
        <dbReference type="Rhea" id="RHEA:19993"/>
        <dbReference type="Rhea" id="RHEA-COMP:10698"/>
        <dbReference type="Rhea" id="RHEA-COMP:10700"/>
        <dbReference type="ChEBI" id="CHEBI:15377"/>
        <dbReference type="ChEBI" id="CHEBI:29950"/>
        <dbReference type="ChEBI" id="CHEBI:50058"/>
        <dbReference type="ChEBI" id="CHEBI:57844"/>
        <dbReference type="ChEBI" id="CHEBI:58772"/>
        <dbReference type="EC" id="1.8.4.11"/>
    </reaction>
</comment>
<evidence type="ECO:0000256" key="5">
    <source>
        <dbReference type="ARBA" id="ARBA00048782"/>
    </source>
</evidence>
<dbReference type="InterPro" id="IPR002569">
    <property type="entry name" value="Met_Sox_Rdtase_MsrA_dom"/>
</dbReference>
<reference evidence="7" key="1">
    <citation type="submission" date="2019-08" db="EMBL/GenBank/DDBJ databases">
        <authorList>
            <person name="Kucharzyk K."/>
            <person name="Murdoch R.W."/>
            <person name="Higgins S."/>
            <person name="Loffler F."/>
        </authorList>
    </citation>
    <scope>NUCLEOTIDE SEQUENCE</scope>
</reference>
<dbReference type="Pfam" id="PF01641">
    <property type="entry name" value="SelR"/>
    <property type="match status" value="1"/>
</dbReference>